<organism evidence="1 2">
    <name type="scientific">Canavalia gladiata</name>
    <name type="common">Sword bean</name>
    <name type="synonym">Dolichos gladiatus</name>
    <dbReference type="NCBI Taxonomy" id="3824"/>
    <lineage>
        <taxon>Eukaryota</taxon>
        <taxon>Viridiplantae</taxon>
        <taxon>Streptophyta</taxon>
        <taxon>Embryophyta</taxon>
        <taxon>Tracheophyta</taxon>
        <taxon>Spermatophyta</taxon>
        <taxon>Magnoliopsida</taxon>
        <taxon>eudicotyledons</taxon>
        <taxon>Gunneridae</taxon>
        <taxon>Pentapetalae</taxon>
        <taxon>rosids</taxon>
        <taxon>fabids</taxon>
        <taxon>Fabales</taxon>
        <taxon>Fabaceae</taxon>
        <taxon>Papilionoideae</taxon>
        <taxon>50 kb inversion clade</taxon>
        <taxon>NPAAA clade</taxon>
        <taxon>indigoferoid/millettioid clade</taxon>
        <taxon>Phaseoleae</taxon>
        <taxon>Canavalia</taxon>
    </lineage>
</organism>
<gene>
    <name evidence="1" type="ORF">VNO77_01951</name>
</gene>
<protein>
    <submittedName>
        <fullName evidence="1">Uncharacterized protein</fullName>
    </submittedName>
</protein>
<accession>A0AAN9MX86</accession>
<dbReference type="EMBL" id="JAYMYQ010000001">
    <property type="protein sequence ID" value="KAK7359979.1"/>
    <property type="molecule type" value="Genomic_DNA"/>
</dbReference>
<name>A0AAN9MX86_CANGL</name>
<dbReference type="Proteomes" id="UP001367508">
    <property type="component" value="Unassembled WGS sequence"/>
</dbReference>
<comment type="caution">
    <text evidence="1">The sequence shown here is derived from an EMBL/GenBank/DDBJ whole genome shotgun (WGS) entry which is preliminary data.</text>
</comment>
<keyword evidence="2" id="KW-1185">Reference proteome</keyword>
<dbReference type="AlphaFoldDB" id="A0AAN9MX86"/>
<evidence type="ECO:0000313" key="2">
    <source>
        <dbReference type="Proteomes" id="UP001367508"/>
    </source>
</evidence>
<sequence>MPPVVQRYPSPRRFDEQSLLMPNMTMAVRKPLDESMAVSHFLVNITPCHHHHVGDFDEIIGAPKMRTGAQARAGYEARIWLPISTRSDPH</sequence>
<evidence type="ECO:0000313" key="1">
    <source>
        <dbReference type="EMBL" id="KAK7359979.1"/>
    </source>
</evidence>
<reference evidence="1 2" key="1">
    <citation type="submission" date="2024-01" db="EMBL/GenBank/DDBJ databases">
        <title>The genomes of 5 underutilized Papilionoideae crops provide insights into root nodulation and disease resistanc.</title>
        <authorList>
            <person name="Jiang F."/>
        </authorList>
    </citation>
    <scope>NUCLEOTIDE SEQUENCE [LARGE SCALE GENOMIC DNA]</scope>
    <source>
        <strain evidence="1">LVBAO_FW01</strain>
        <tissue evidence="1">Leaves</tissue>
    </source>
</reference>
<proteinExistence type="predicted"/>